<name>A0AAD3RUY9_9RHOB</name>
<dbReference type="EMBL" id="BSFH01000081">
    <property type="protein sequence ID" value="GLK65296.1"/>
    <property type="molecule type" value="Genomic_DNA"/>
</dbReference>
<accession>A0AAD3RUY9</accession>
<organism evidence="1 2">
    <name type="scientific">Paracoccus kondratievae</name>
    <dbReference type="NCBI Taxonomy" id="135740"/>
    <lineage>
        <taxon>Bacteria</taxon>
        <taxon>Pseudomonadati</taxon>
        <taxon>Pseudomonadota</taxon>
        <taxon>Alphaproteobacteria</taxon>
        <taxon>Rhodobacterales</taxon>
        <taxon>Paracoccaceae</taxon>
        <taxon>Paracoccus</taxon>
    </lineage>
</organism>
<dbReference type="RefSeq" id="WP_172686429.1">
    <property type="nucleotide sequence ID" value="NZ_BSFH01000081.1"/>
</dbReference>
<protein>
    <submittedName>
        <fullName evidence="1">Uncharacterized protein</fullName>
    </submittedName>
</protein>
<sequence length="61" mass="7115">MIENDVRLDFRQNLGFFDRLPASDADLLAFQVWKALTLWFWYAPLVVSRNWWKLAGGVISG</sequence>
<evidence type="ECO:0000313" key="2">
    <source>
        <dbReference type="Proteomes" id="UP001143349"/>
    </source>
</evidence>
<evidence type="ECO:0000313" key="1">
    <source>
        <dbReference type="EMBL" id="GLK65296.1"/>
    </source>
</evidence>
<proteinExistence type="predicted"/>
<gene>
    <name evidence="1" type="ORF">GCM10017635_27700</name>
</gene>
<reference evidence="1" key="1">
    <citation type="journal article" date="2014" name="Int. J. Syst. Evol. Microbiol.">
        <title>Complete genome sequence of Corynebacterium casei LMG S-19264T (=DSM 44701T), isolated from a smear-ripened cheese.</title>
        <authorList>
            <consortium name="US DOE Joint Genome Institute (JGI-PGF)"/>
            <person name="Walter F."/>
            <person name="Albersmeier A."/>
            <person name="Kalinowski J."/>
            <person name="Ruckert C."/>
        </authorList>
    </citation>
    <scope>NUCLEOTIDE SEQUENCE</scope>
    <source>
        <strain evidence="1">VKM B-2222</strain>
    </source>
</reference>
<dbReference type="Proteomes" id="UP001143349">
    <property type="component" value="Unassembled WGS sequence"/>
</dbReference>
<reference evidence="1" key="2">
    <citation type="submission" date="2023-01" db="EMBL/GenBank/DDBJ databases">
        <authorList>
            <person name="Sun Q."/>
            <person name="Evtushenko L."/>
        </authorList>
    </citation>
    <scope>NUCLEOTIDE SEQUENCE</scope>
    <source>
        <strain evidence="1">VKM B-2222</strain>
    </source>
</reference>
<dbReference type="AlphaFoldDB" id="A0AAD3RUY9"/>
<comment type="caution">
    <text evidence="1">The sequence shown here is derived from an EMBL/GenBank/DDBJ whole genome shotgun (WGS) entry which is preliminary data.</text>
</comment>
<keyword evidence="2" id="KW-1185">Reference proteome</keyword>